<keyword evidence="6" id="KW-0443">Lipid metabolism</keyword>
<reference evidence="12 13" key="1">
    <citation type="submission" date="2019-12" db="EMBL/GenBank/DDBJ databases">
        <title>Draft genome sequence of the ascomycete Xylaria multiplex DSM 110363.</title>
        <authorList>
            <person name="Buettner E."/>
            <person name="Kellner H."/>
        </authorList>
    </citation>
    <scope>NUCLEOTIDE SEQUENCE [LARGE SCALE GENOMIC DNA]</scope>
    <source>
        <strain evidence="12 13">DSM 110363</strain>
    </source>
</reference>
<dbReference type="PROSITE" id="PS00379">
    <property type="entry name" value="CDP_ALCOHOL_P_TRANSF"/>
    <property type="match status" value="1"/>
</dbReference>
<proteinExistence type="inferred from homology"/>
<evidence type="ECO:0000313" key="13">
    <source>
        <dbReference type="Proteomes" id="UP000481858"/>
    </source>
</evidence>
<dbReference type="Proteomes" id="UP000481858">
    <property type="component" value="Unassembled WGS sequence"/>
</dbReference>
<keyword evidence="11" id="KW-0732">Signal</keyword>
<evidence type="ECO:0000256" key="1">
    <source>
        <dbReference type="ARBA" id="ARBA00004141"/>
    </source>
</evidence>
<dbReference type="Pfam" id="PF01066">
    <property type="entry name" value="CDP-OH_P_transf"/>
    <property type="match status" value="1"/>
</dbReference>
<dbReference type="GO" id="GO:0032049">
    <property type="term" value="P:cardiolipin biosynthetic process"/>
    <property type="evidence" value="ECO:0007669"/>
    <property type="project" value="TreeGrafter"/>
</dbReference>
<keyword evidence="7" id="KW-0472">Membrane</keyword>
<organism evidence="12 13">
    <name type="scientific">Xylaria multiplex</name>
    <dbReference type="NCBI Taxonomy" id="323545"/>
    <lineage>
        <taxon>Eukaryota</taxon>
        <taxon>Fungi</taxon>
        <taxon>Dikarya</taxon>
        <taxon>Ascomycota</taxon>
        <taxon>Pezizomycotina</taxon>
        <taxon>Sordariomycetes</taxon>
        <taxon>Xylariomycetidae</taxon>
        <taxon>Xylariales</taxon>
        <taxon>Xylariaceae</taxon>
        <taxon>Xylaria</taxon>
    </lineage>
</organism>
<evidence type="ECO:0000256" key="7">
    <source>
        <dbReference type="ARBA" id="ARBA00023136"/>
    </source>
</evidence>
<keyword evidence="3 10" id="KW-0808">Transferase</keyword>
<feature type="chain" id="PRO_5028806847" evidence="11">
    <location>
        <begin position="19"/>
        <end position="984"/>
    </location>
</feature>
<evidence type="ECO:0000256" key="8">
    <source>
        <dbReference type="ARBA" id="ARBA00023209"/>
    </source>
</evidence>
<keyword evidence="5" id="KW-1133">Transmembrane helix</keyword>
<comment type="similarity">
    <text evidence="10">Belongs to the CDP-alcohol phosphatidyltransferase class-I family.</text>
</comment>
<evidence type="ECO:0000256" key="2">
    <source>
        <dbReference type="ARBA" id="ARBA00022516"/>
    </source>
</evidence>
<name>A0A7C8N153_9PEZI</name>
<evidence type="ECO:0000313" key="12">
    <source>
        <dbReference type="EMBL" id="KAF2965776.1"/>
    </source>
</evidence>
<dbReference type="InterPro" id="IPR050324">
    <property type="entry name" value="CDP-alcohol_PTase-I"/>
</dbReference>
<dbReference type="PANTHER" id="PTHR14269:SF60">
    <property type="entry name" value="CARDIOLIPIN SYNTHASE (CMP-FORMING)"/>
    <property type="match status" value="1"/>
</dbReference>
<evidence type="ECO:0000256" key="4">
    <source>
        <dbReference type="ARBA" id="ARBA00022692"/>
    </source>
</evidence>
<comment type="caution">
    <text evidence="12">The sequence shown here is derived from an EMBL/GenBank/DDBJ whole genome shotgun (WGS) entry which is preliminary data.</text>
</comment>
<evidence type="ECO:0000256" key="10">
    <source>
        <dbReference type="RuleBase" id="RU003750"/>
    </source>
</evidence>
<evidence type="ECO:0000256" key="9">
    <source>
        <dbReference type="ARBA" id="ARBA00023264"/>
    </source>
</evidence>
<evidence type="ECO:0000256" key="6">
    <source>
        <dbReference type="ARBA" id="ARBA00023098"/>
    </source>
</evidence>
<dbReference type="GO" id="GO:0043337">
    <property type="term" value="F:cardiolipin synthase (CMP-forming)"/>
    <property type="evidence" value="ECO:0007669"/>
    <property type="project" value="TreeGrafter"/>
</dbReference>
<evidence type="ECO:0000256" key="11">
    <source>
        <dbReference type="SAM" id="SignalP"/>
    </source>
</evidence>
<gene>
    <name evidence="12" type="ORF">GQX73_g7800</name>
</gene>
<dbReference type="GO" id="GO:0005739">
    <property type="term" value="C:mitochondrion"/>
    <property type="evidence" value="ECO:0007669"/>
    <property type="project" value="TreeGrafter"/>
</dbReference>
<feature type="signal peptide" evidence="11">
    <location>
        <begin position="1"/>
        <end position="18"/>
    </location>
</feature>
<protein>
    <submittedName>
        <fullName evidence="12">Uncharacterized protein</fullName>
    </submittedName>
</protein>
<dbReference type="EMBL" id="WUBL01000106">
    <property type="protein sequence ID" value="KAF2965776.1"/>
    <property type="molecule type" value="Genomic_DNA"/>
</dbReference>
<dbReference type="FunFam" id="1.20.120.1760:FF:000017">
    <property type="entry name" value="Phosphatidyl synthase"/>
    <property type="match status" value="1"/>
</dbReference>
<keyword evidence="9" id="KW-1208">Phospholipid metabolism</keyword>
<sequence length="984" mass="109673">MKFNVAVCWFAWVSSVAARGGAGAYERLYYWFVYDMEVTVDGSGKHGSCNFNEFVNWISNGPAADSPSYPTSNFDPVSEDDINKAADSLTTAINNGDLDDVVPDAVNKNADGWFKLWARVAHATYAVKEEVKNRGDSVESVIGKQLTSSEFCLDSVEANRRLEHFQKMRAYFKNKYDDLLVVWRPKTRNGIEWSEVDVPGTYETNSSGSSGYTLQDLQKAIDDFNQGQADLEDKKHWDILMRGTTRCNASSGSHPSPVFRSWSYTDKREGIMNEELRKRCVAALRGEQLPADLNNLNSDVLRLCVIRGIRHHDGFGRELRNNGSLPSHMLAALLRALNARDIMSNRVPFMTHPDQFPYCIWYPQVASEDTYRRLAKQYPSMRYPVGRACAVAGYTGLFHELELLPDVSIADEARDNLASNGGASHAIYEAIISSPIRYAILNDYTRTVYTGDPSKRIVVGLNDNTAVLSSLKTGRLKFDDVPYYATSNGTLGYRYFNITEDWNVDEAGGEEEDALPTGGVMSGLLYLPLPNDLPPGNKNLLILMAAYHGHVDRYHRLQRPEMLRGEHDALVRGIYHNSMFAMYLSSPESRMGPTRSSSALRRAILARFIMNNDLSRITTDTPDGSDLPYQIWYPDLAHSATYEELAYRRPETMPAVARACIIADYQDVWDRLAWVPDEQLLAEARQSPNPHYLQALQQRNVEIGAVDSTGQEHSAVPPRPLIPVYGDLVRGKGSRRTPTHLRGEVSESEFNWGQGGAYDGIGIDAAAIELFVLPSLTPHENIYTIPNLLTFSRLVAAPFIGYAILHDAHTLALGLFAYAGVSDLLDGWIARRWKLQTVVGSVVDPMADKLLMTVLTVCLAMQGSLPIWLATIILGRDVGLGISAIYYRWISLPPPKTFTRYWDFSLPSAEVRPTTISKYNTFLQLGLMGATIVAPVVAVDVSSAMTALQYLVATTTVWSGLSYVFSKDAVRILSENKEQKSKDS</sequence>
<dbReference type="Gene3D" id="1.20.120.1760">
    <property type="match status" value="1"/>
</dbReference>
<comment type="subcellular location">
    <subcellularLocation>
        <location evidence="1">Membrane</location>
        <topology evidence="1">Multi-pass membrane protein</topology>
    </subcellularLocation>
</comment>
<evidence type="ECO:0000256" key="3">
    <source>
        <dbReference type="ARBA" id="ARBA00022679"/>
    </source>
</evidence>
<dbReference type="InterPro" id="IPR048254">
    <property type="entry name" value="CDP_ALCOHOL_P_TRANSF_CS"/>
</dbReference>
<dbReference type="InterPro" id="IPR043130">
    <property type="entry name" value="CDP-OH_PTrfase_TM_dom"/>
</dbReference>
<dbReference type="OrthoDB" id="4360026at2759"/>
<keyword evidence="4" id="KW-0812">Transmembrane</keyword>
<keyword evidence="2" id="KW-0444">Lipid biosynthesis</keyword>
<dbReference type="InterPro" id="IPR000462">
    <property type="entry name" value="CDP-OH_P_trans"/>
</dbReference>
<keyword evidence="13" id="KW-1185">Reference proteome</keyword>
<accession>A0A7C8N153</accession>
<keyword evidence="8" id="KW-0594">Phospholipid biosynthesis</keyword>
<dbReference type="AlphaFoldDB" id="A0A7C8N153"/>
<dbReference type="PANTHER" id="PTHR14269">
    <property type="entry name" value="CDP-DIACYLGLYCEROL--GLYCEROL-3-PHOSPHATE 3-PHOSPHATIDYLTRANSFERASE-RELATED"/>
    <property type="match status" value="1"/>
</dbReference>
<evidence type="ECO:0000256" key="5">
    <source>
        <dbReference type="ARBA" id="ARBA00022989"/>
    </source>
</evidence>
<dbReference type="InParanoid" id="A0A7C8N153"/>
<dbReference type="GO" id="GO:0016020">
    <property type="term" value="C:membrane"/>
    <property type="evidence" value="ECO:0007669"/>
    <property type="project" value="UniProtKB-SubCell"/>
</dbReference>